<feature type="binding site" evidence="1">
    <location>
        <position position="780"/>
    </location>
    <ligand>
        <name>Zn(2+)</name>
        <dbReference type="ChEBI" id="CHEBI:29105"/>
    </ligand>
</feature>
<dbReference type="InterPro" id="IPR058053">
    <property type="entry name" value="RamC_C"/>
</dbReference>
<evidence type="ECO:0000313" key="3">
    <source>
        <dbReference type="EMBL" id="AFU00906.1"/>
    </source>
</evidence>
<dbReference type="InterPro" id="IPR057929">
    <property type="entry name" value="RamC_N"/>
</dbReference>
<dbReference type="SMART" id="SM00220">
    <property type="entry name" value="S_TKc"/>
    <property type="match status" value="1"/>
</dbReference>
<dbReference type="Gene3D" id="1.10.510.10">
    <property type="entry name" value="Transferase(Phosphotransferase) domain 1"/>
    <property type="match status" value="1"/>
</dbReference>
<dbReference type="eggNOG" id="COG0515">
    <property type="taxonomic scope" value="Bacteria"/>
</dbReference>
<dbReference type="Pfam" id="PF00069">
    <property type="entry name" value="Pkinase"/>
    <property type="match status" value="1"/>
</dbReference>
<evidence type="ECO:0000313" key="4">
    <source>
        <dbReference type="Proteomes" id="UP000006304"/>
    </source>
</evidence>
<dbReference type="PROSITE" id="PS50011">
    <property type="entry name" value="PROTEIN_KINASE_DOM"/>
    <property type="match status" value="1"/>
</dbReference>
<dbReference type="SUPFAM" id="SSF56112">
    <property type="entry name" value="Protein kinase-like (PK-like)"/>
    <property type="match status" value="1"/>
</dbReference>
<dbReference type="Pfam" id="PF25816">
    <property type="entry name" value="RamC_N"/>
    <property type="match status" value="1"/>
</dbReference>
<dbReference type="GO" id="GO:0004674">
    <property type="term" value="F:protein serine/threonine kinase activity"/>
    <property type="evidence" value="ECO:0007669"/>
    <property type="project" value="UniProtKB-KW"/>
</dbReference>
<dbReference type="PRINTS" id="PR01950">
    <property type="entry name" value="LANCSUPER"/>
</dbReference>
<dbReference type="Gene3D" id="1.50.10.20">
    <property type="match status" value="1"/>
</dbReference>
<accession>K0EZS8</accession>
<dbReference type="AlphaFoldDB" id="K0EZS8"/>
<keyword evidence="3" id="KW-0723">Serine/threonine-protein kinase</keyword>
<dbReference type="NCBIfam" id="NF038150">
    <property type="entry name" value="lanthi_synth_IV"/>
    <property type="match status" value="1"/>
</dbReference>
<dbReference type="PANTHER" id="PTHR12736:SF21">
    <property type="entry name" value="LANC-LIKE PROTEIN 2"/>
    <property type="match status" value="1"/>
</dbReference>
<dbReference type="Proteomes" id="UP000006304">
    <property type="component" value="Chromosome"/>
</dbReference>
<dbReference type="STRING" id="1133849.O3I_014725"/>
<dbReference type="HOGENOM" id="CLU_014914_0_0_11"/>
<dbReference type="SUPFAM" id="SSF158745">
    <property type="entry name" value="LanC-like"/>
    <property type="match status" value="1"/>
</dbReference>
<proteinExistence type="predicted"/>
<dbReference type="KEGG" id="nbr:O3I_014725"/>
<protein>
    <submittedName>
        <fullName evidence="3">Serine/threonine protein kinase</fullName>
    </submittedName>
</protein>
<evidence type="ECO:0000256" key="1">
    <source>
        <dbReference type="PIRSR" id="PIRSR607822-1"/>
    </source>
</evidence>
<feature type="domain" description="Protein kinase" evidence="2">
    <location>
        <begin position="211"/>
        <end position="462"/>
    </location>
</feature>
<keyword evidence="4" id="KW-1185">Reference proteome</keyword>
<evidence type="ECO:0000259" key="2">
    <source>
        <dbReference type="PROSITE" id="PS50011"/>
    </source>
</evidence>
<dbReference type="InterPro" id="IPR007822">
    <property type="entry name" value="LANC-like"/>
</dbReference>
<feature type="binding site" evidence="1">
    <location>
        <position position="781"/>
    </location>
    <ligand>
        <name>Zn(2+)</name>
        <dbReference type="ChEBI" id="CHEBI:29105"/>
    </ligand>
</feature>
<dbReference type="InterPro" id="IPR000719">
    <property type="entry name" value="Prot_kinase_dom"/>
</dbReference>
<dbReference type="Gene3D" id="3.30.200.20">
    <property type="entry name" value="Phosphorylase Kinase, domain 1"/>
    <property type="match status" value="1"/>
</dbReference>
<dbReference type="CDD" id="cd04791">
    <property type="entry name" value="LanC_SerThrkinase"/>
    <property type="match status" value="1"/>
</dbReference>
<dbReference type="GO" id="GO:0031179">
    <property type="term" value="P:peptide modification"/>
    <property type="evidence" value="ECO:0007669"/>
    <property type="project" value="InterPro"/>
</dbReference>
<gene>
    <name evidence="3" type="ORF">O3I_014725</name>
</gene>
<name>K0EZS8_NOCB7</name>
<feature type="binding site" evidence="1">
    <location>
        <position position="735"/>
    </location>
    <ligand>
        <name>Zn(2+)</name>
        <dbReference type="ChEBI" id="CHEBI:29105"/>
    </ligand>
</feature>
<reference evidence="3 4" key="1">
    <citation type="journal article" date="2012" name="J. Bacteriol.">
        <title>Complete genome sequence of Nocardia brasiliensis HUJEG-1.</title>
        <authorList>
            <person name="Vera-Cabrera L."/>
            <person name="Ortiz-Lopez R."/>
            <person name="Elizondo-Gonzalez R."/>
            <person name="Perez-Maya A.A."/>
            <person name="Ocampo-Candiani J."/>
        </authorList>
    </citation>
    <scope>NUCLEOTIDE SEQUENCE [LARGE SCALE GENOMIC DNA]</scope>
    <source>
        <strain evidence="4">ATCC 700358</strain>
    </source>
</reference>
<dbReference type="EMBL" id="CP003876">
    <property type="protein sequence ID" value="AFU00906.1"/>
    <property type="molecule type" value="Genomic_DNA"/>
</dbReference>
<dbReference type="InterPro" id="IPR011009">
    <property type="entry name" value="Kinase-like_dom_sf"/>
</dbReference>
<sequence length="865" mass="93630">MVNPVAEATLVELAQRHLAGRSDRRIWTDGVWCHLSPVNYRWPRQGWKLHIAATVGSAATVLDRTLDIVLRTECSGKFAASLEQVRRLNSADYPRGGAGKFITVYPRDDAQLRVLAALLHEATAGLAGPAILSDRPYAAGSLVHYRYGEFLGEDVIGGSGDYLPMLTAPDGSRVEDRRDAWFAPPVWADDPFGRPRSTEKATSGVLLANRFEVRRAIVHANKGGVFEATDRLTGAEVVVKQARAGVGDGPHGWNVQDALRNEAEMLDLLSPLAPRRLALFEQQHDLFLVQEMIAGTTFLEWRGRRHGALDWRATALRLTELLAAVHARGVVLQDFSASNVMVRPDDSLVLVDLEFAGRSGAIRMTGWTPDYAAPEQISGAAADFAADRHALGALLFLLCLGAKPSFAPDDRPARSKAARIARLLELAAETDREIATARPLLLGLLADDPAERWSLDRVHGFLTGDHQDPPRRRARHRTTDIDRLLDDGVGYLLNTMTPAGERLWPVSDGGKRSDPCNVYHGAAGVLATLTRVAEVRRDARVLAALPIAADWIIDRTTARNPVPGLYIGRSGTAVALCAAGRVLDSERLVRVGTQLFGEVPRDWPNNDVTHGLAGAGYAALLLWSATGRTEFRDRAAEYAAVLTERAERRDGVLVWPVPHDYDSRYAGSVDYGFAHGTAGIGAFLLAAGSRLDEPRWLELAAEAAESLCGAAVPTDVGALWPIGPRDTTRLLDHWCSGSAGIGTFLLQYWQASGDRQARSWAERAAEAVGARRWRAGATLCHGLAGSGELLLDLCAATGDERARVRAEGIAAALAVRAGRHRGHLLAADETGSGYGADYAVGVAGWVDFLLRLKHGNPRAWLVGPR</sequence>
<keyword evidence="3" id="KW-0418">Kinase</keyword>
<dbReference type="GO" id="GO:0005524">
    <property type="term" value="F:ATP binding"/>
    <property type="evidence" value="ECO:0007669"/>
    <property type="project" value="InterPro"/>
</dbReference>
<dbReference type="Pfam" id="PF05147">
    <property type="entry name" value="LANC_like"/>
    <property type="match status" value="1"/>
</dbReference>
<dbReference type="SMART" id="SM01260">
    <property type="entry name" value="LANC_like"/>
    <property type="match status" value="1"/>
</dbReference>
<dbReference type="GO" id="GO:0005886">
    <property type="term" value="C:plasma membrane"/>
    <property type="evidence" value="ECO:0007669"/>
    <property type="project" value="TreeGrafter"/>
</dbReference>
<dbReference type="PANTHER" id="PTHR12736">
    <property type="entry name" value="LANC-LIKE PROTEIN"/>
    <property type="match status" value="1"/>
</dbReference>
<dbReference type="RefSeq" id="WP_014983761.1">
    <property type="nucleotide sequence ID" value="NC_018681.1"/>
</dbReference>
<dbReference type="eggNOG" id="COG4403">
    <property type="taxonomic scope" value="Bacteria"/>
</dbReference>
<keyword evidence="1" id="KW-0479">Metal-binding</keyword>
<keyword evidence="3" id="KW-0808">Transferase</keyword>
<dbReference type="GO" id="GO:0046872">
    <property type="term" value="F:metal ion binding"/>
    <property type="evidence" value="ECO:0007669"/>
    <property type="project" value="UniProtKB-KW"/>
</dbReference>
<organism evidence="3 4">
    <name type="scientific">Nocardia brasiliensis (strain ATCC 700358 / HUJEG-1)</name>
    <dbReference type="NCBI Taxonomy" id="1133849"/>
    <lineage>
        <taxon>Bacteria</taxon>
        <taxon>Bacillati</taxon>
        <taxon>Actinomycetota</taxon>
        <taxon>Actinomycetes</taxon>
        <taxon>Mycobacteriales</taxon>
        <taxon>Nocardiaceae</taxon>
        <taxon>Nocardia</taxon>
    </lineage>
</organism>
<keyword evidence="1" id="KW-0862">Zinc</keyword>